<proteinExistence type="inferred from homology"/>
<evidence type="ECO:0000256" key="8">
    <source>
        <dbReference type="PIRSR" id="PIRSR005096-3"/>
    </source>
</evidence>
<dbReference type="GO" id="GO:0033499">
    <property type="term" value="P:galactose catabolic process via UDP-galactose, Leloir pathway"/>
    <property type="evidence" value="ECO:0007669"/>
    <property type="project" value="TreeGrafter"/>
</dbReference>
<dbReference type="STRING" id="1526658.BHK69_13580"/>
<dbReference type="PIRSF" id="PIRSF005096">
    <property type="entry name" value="GALM"/>
    <property type="match status" value="1"/>
</dbReference>
<dbReference type="InterPro" id="IPR014718">
    <property type="entry name" value="GH-type_carb-bd"/>
</dbReference>
<dbReference type="InterPro" id="IPR011013">
    <property type="entry name" value="Gal_mutarotase_sf_dom"/>
</dbReference>
<dbReference type="UniPathway" id="UPA00242"/>
<keyword evidence="4 5" id="KW-0119">Carbohydrate metabolism</keyword>
<gene>
    <name evidence="9" type="ORF">BHK69_13580</name>
</gene>
<dbReference type="Gene3D" id="2.70.98.10">
    <property type="match status" value="1"/>
</dbReference>
<dbReference type="PANTHER" id="PTHR10091">
    <property type="entry name" value="ALDOSE-1-EPIMERASE"/>
    <property type="match status" value="1"/>
</dbReference>
<feature type="binding site" evidence="8">
    <location>
        <begin position="80"/>
        <end position="81"/>
    </location>
    <ligand>
        <name>beta-D-galactose</name>
        <dbReference type="ChEBI" id="CHEBI:27667"/>
    </ligand>
</feature>
<evidence type="ECO:0000256" key="5">
    <source>
        <dbReference type="PIRNR" id="PIRNR005096"/>
    </source>
</evidence>
<accession>A0A1D7U1W0</accession>
<feature type="binding site" evidence="7">
    <location>
        <position position="253"/>
    </location>
    <ligand>
        <name>beta-D-galactose</name>
        <dbReference type="ChEBI" id="CHEBI:27667"/>
    </ligand>
</feature>
<keyword evidence="10" id="KW-1185">Reference proteome</keyword>
<reference evidence="9 10" key="1">
    <citation type="journal article" date="2015" name="Antonie Van Leeuwenhoek">
        <title>Bosea vaviloviae sp. nov., a new species of slow-growing rhizobia isolated from nodules of the relict species Vavilovia formosa (Stev.) Fed.</title>
        <authorList>
            <person name="Safronova V.I."/>
            <person name="Kuznetsova I.G."/>
            <person name="Sazanova A.L."/>
            <person name="Kimeklis A.K."/>
            <person name="Belimov A.A."/>
            <person name="Andronov E.E."/>
            <person name="Pinaev A.G."/>
            <person name="Chizhevskaya E.P."/>
            <person name="Pukhaev A.R."/>
            <person name="Popov K.P."/>
            <person name="Willems A."/>
            <person name="Tikhonovich I.A."/>
        </authorList>
    </citation>
    <scope>NUCLEOTIDE SEQUENCE [LARGE SCALE GENOMIC DNA]</scope>
    <source>
        <strain evidence="9 10">Vaf18</strain>
    </source>
</reference>
<dbReference type="InterPro" id="IPR015443">
    <property type="entry name" value="Aldose_1-epimerase"/>
</dbReference>
<feature type="active site" description="Proton donor" evidence="6">
    <location>
        <position position="180"/>
    </location>
</feature>
<dbReference type="NCBIfam" id="NF008277">
    <property type="entry name" value="PRK11055.1"/>
    <property type="match status" value="1"/>
</dbReference>
<dbReference type="GO" id="GO:0004034">
    <property type="term" value="F:aldose 1-epimerase activity"/>
    <property type="evidence" value="ECO:0007669"/>
    <property type="project" value="UniProtKB-EC"/>
</dbReference>
<evidence type="ECO:0000256" key="4">
    <source>
        <dbReference type="ARBA" id="ARBA00023277"/>
    </source>
</evidence>
<protein>
    <recommendedName>
        <fullName evidence="5">Aldose 1-epimerase</fullName>
        <ecNumber evidence="5">5.1.3.3</ecNumber>
    </recommendedName>
</protein>
<evidence type="ECO:0000256" key="6">
    <source>
        <dbReference type="PIRSR" id="PIRSR005096-1"/>
    </source>
</evidence>
<dbReference type="RefSeq" id="WP_069690569.1">
    <property type="nucleotide sequence ID" value="NZ_CP017147.1"/>
</dbReference>
<organism evidence="9 10">
    <name type="scientific">Bosea vaviloviae</name>
    <dbReference type="NCBI Taxonomy" id="1526658"/>
    <lineage>
        <taxon>Bacteria</taxon>
        <taxon>Pseudomonadati</taxon>
        <taxon>Pseudomonadota</taxon>
        <taxon>Alphaproteobacteria</taxon>
        <taxon>Hyphomicrobiales</taxon>
        <taxon>Boseaceae</taxon>
        <taxon>Bosea</taxon>
    </lineage>
</organism>
<dbReference type="InterPro" id="IPR008183">
    <property type="entry name" value="Aldose_1/G6P_1-epimerase"/>
</dbReference>
<comment type="similarity">
    <text evidence="2 5">Belongs to the aldose epimerase family.</text>
</comment>
<evidence type="ECO:0000256" key="2">
    <source>
        <dbReference type="ARBA" id="ARBA00006206"/>
    </source>
</evidence>
<evidence type="ECO:0000256" key="7">
    <source>
        <dbReference type="PIRSR" id="PIRSR005096-2"/>
    </source>
</evidence>
<dbReference type="CDD" id="cd09019">
    <property type="entry name" value="galactose_mutarotase_like"/>
    <property type="match status" value="1"/>
</dbReference>
<comment type="catalytic activity">
    <reaction evidence="5">
        <text>alpha-D-glucose = beta-D-glucose</text>
        <dbReference type="Rhea" id="RHEA:10264"/>
        <dbReference type="ChEBI" id="CHEBI:15903"/>
        <dbReference type="ChEBI" id="CHEBI:17925"/>
        <dbReference type="EC" id="5.1.3.3"/>
    </reaction>
</comment>
<name>A0A1D7U1W0_9HYPH</name>
<evidence type="ECO:0000256" key="3">
    <source>
        <dbReference type="ARBA" id="ARBA00023235"/>
    </source>
</evidence>
<evidence type="ECO:0000256" key="1">
    <source>
        <dbReference type="ARBA" id="ARBA00005028"/>
    </source>
</evidence>
<dbReference type="GO" id="GO:0030246">
    <property type="term" value="F:carbohydrate binding"/>
    <property type="evidence" value="ECO:0007669"/>
    <property type="project" value="InterPro"/>
</dbReference>
<dbReference type="OrthoDB" id="9779408at2"/>
<dbReference type="PANTHER" id="PTHR10091:SF0">
    <property type="entry name" value="GALACTOSE MUTAROTASE"/>
    <property type="match status" value="1"/>
</dbReference>
<dbReference type="EC" id="5.1.3.3" evidence="5"/>
<dbReference type="EMBL" id="CP017147">
    <property type="protein sequence ID" value="AOO81355.1"/>
    <property type="molecule type" value="Genomic_DNA"/>
</dbReference>
<dbReference type="Proteomes" id="UP000094969">
    <property type="component" value="Chromosome"/>
</dbReference>
<dbReference type="GO" id="GO:0005737">
    <property type="term" value="C:cytoplasm"/>
    <property type="evidence" value="ECO:0007669"/>
    <property type="project" value="TreeGrafter"/>
</dbReference>
<dbReference type="KEGG" id="bvv:BHK69_13580"/>
<comment type="pathway">
    <text evidence="1 5">Carbohydrate metabolism; hexose metabolism.</text>
</comment>
<dbReference type="SUPFAM" id="SSF74650">
    <property type="entry name" value="Galactose mutarotase-like"/>
    <property type="match status" value="1"/>
</dbReference>
<dbReference type="GO" id="GO:0006006">
    <property type="term" value="P:glucose metabolic process"/>
    <property type="evidence" value="ECO:0007669"/>
    <property type="project" value="TreeGrafter"/>
</dbReference>
<dbReference type="Pfam" id="PF01263">
    <property type="entry name" value="Aldose_epim"/>
    <property type="match status" value="1"/>
</dbReference>
<feature type="active site" description="Proton acceptor" evidence="6">
    <location>
        <position position="327"/>
    </location>
</feature>
<evidence type="ECO:0000313" key="10">
    <source>
        <dbReference type="Proteomes" id="UP000094969"/>
    </source>
</evidence>
<dbReference type="AlphaFoldDB" id="A0A1D7U1W0"/>
<dbReference type="InterPro" id="IPR047215">
    <property type="entry name" value="Galactose_mutarotase-like"/>
</dbReference>
<sequence length="361" mass="39292">MPVEREIFGHLPDGTAIERVTLRRDGGLTARIISYGGALQALLVADSAGAVDDVVLGFDALEPYTRLGCYFGMTVGRYANRIAGGRFVIDGTEVSLARNNGPNALHGGINGFSRKAWRIVSAEDGPVPTLTLACRSPDGEEGYPGTVETRLRYSLPAPGELLLDITATSDRATVVNLTNHSFFNLDGAAAGDILQHRLQIAADHFLAVDETAIPLQEPPRGVTGTPFDFREAHPIGARIRHSDEQLRRGRGYDHNFCLVPADGLPTDDLPTDALRLAARVEAPRSGRIMELHTDQPGLQLYSGNFLDGSVAGKHGRLHRQADAFCLEPQIWPDAPNRPDFPSARLTPGMIYRHRTLYRFTA</sequence>
<evidence type="ECO:0000313" key="9">
    <source>
        <dbReference type="EMBL" id="AOO81355.1"/>
    </source>
</evidence>
<keyword evidence="3 5" id="KW-0413">Isomerase</keyword>